<keyword evidence="3" id="KW-1185">Reference proteome</keyword>
<feature type="compositionally biased region" description="Polar residues" evidence="1">
    <location>
        <begin position="94"/>
        <end position="107"/>
    </location>
</feature>
<evidence type="ECO:0000256" key="1">
    <source>
        <dbReference type="SAM" id="MobiDB-lite"/>
    </source>
</evidence>
<dbReference type="AlphaFoldDB" id="X6M1D6"/>
<reference evidence="2 3" key="1">
    <citation type="journal article" date="2013" name="Curr. Biol.">
        <title>The Genome of the Foraminiferan Reticulomyxa filosa.</title>
        <authorList>
            <person name="Glockner G."/>
            <person name="Hulsmann N."/>
            <person name="Schleicher M."/>
            <person name="Noegel A.A."/>
            <person name="Eichinger L."/>
            <person name="Gallinger C."/>
            <person name="Pawlowski J."/>
            <person name="Sierra R."/>
            <person name="Euteneuer U."/>
            <person name="Pillet L."/>
            <person name="Moustafa A."/>
            <person name="Platzer M."/>
            <person name="Groth M."/>
            <person name="Szafranski K."/>
            <person name="Schliwa M."/>
        </authorList>
    </citation>
    <scope>NUCLEOTIDE SEQUENCE [LARGE SCALE GENOMIC DNA]</scope>
</reference>
<organism evidence="2 3">
    <name type="scientific">Reticulomyxa filosa</name>
    <dbReference type="NCBI Taxonomy" id="46433"/>
    <lineage>
        <taxon>Eukaryota</taxon>
        <taxon>Sar</taxon>
        <taxon>Rhizaria</taxon>
        <taxon>Retaria</taxon>
        <taxon>Foraminifera</taxon>
        <taxon>Monothalamids</taxon>
        <taxon>Reticulomyxidae</taxon>
        <taxon>Reticulomyxa</taxon>
    </lineage>
</organism>
<sequence length="133" mass="15014">MIDGSMVMMEETVQVHNNSQKRLYLPCITNVRVSIQCTQNSEYSLVDVTGKHDSEDQIARSDEKINSNKDAPFGNITSNFANLTREKQYKGDTRSVNGSNNEISLSSIAFMISPKEQEREEEAEMSKDEDDKA</sequence>
<feature type="region of interest" description="Disordered" evidence="1">
    <location>
        <begin position="91"/>
        <end position="133"/>
    </location>
</feature>
<dbReference type="Proteomes" id="UP000023152">
    <property type="component" value="Unassembled WGS sequence"/>
</dbReference>
<feature type="compositionally biased region" description="Basic and acidic residues" evidence="1">
    <location>
        <begin position="124"/>
        <end position="133"/>
    </location>
</feature>
<protein>
    <submittedName>
        <fullName evidence="2">Uncharacterized protein</fullName>
    </submittedName>
</protein>
<comment type="caution">
    <text evidence="2">The sequence shown here is derived from an EMBL/GenBank/DDBJ whole genome shotgun (WGS) entry which is preliminary data.</text>
</comment>
<gene>
    <name evidence="2" type="ORF">RFI_30156</name>
</gene>
<evidence type="ECO:0000313" key="2">
    <source>
        <dbReference type="EMBL" id="ETO07237.1"/>
    </source>
</evidence>
<accession>X6M1D6</accession>
<name>X6M1D6_RETFI</name>
<proteinExistence type="predicted"/>
<evidence type="ECO:0000313" key="3">
    <source>
        <dbReference type="Proteomes" id="UP000023152"/>
    </source>
</evidence>
<dbReference type="EMBL" id="ASPP01026354">
    <property type="protein sequence ID" value="ETO07237.1"/>
    <property type="molecule type" value="Genomic_DNA"/>
</dbReference>